<proteinExistence type="predicted"/>
<dbReference type="InterPro" id="IPR036410">
    <property type="entry name" value="HSP_DnaJ_Cys-rich_dom_sf"/>
</dbReference>
<feature type="region of interest" description="Disordered" evidence="2">
    <location>
        <begin position="1"/>
        <end position="39"/>
    </location>
</feature>
<evidence type="ECO:0008006" key="5">
    <source>
        <dbReference type="Google" id="ProtNLM"/>
    </source>
</evidence>
<gene>
    <name evidence="3" type="ORF">VaNZ11_002685</name>
</gene>
<evidence type="ECO:0000256" key="2">
    <source>
        <dbReference type="SAM" id="MobiDB-lite"/>
    </source>
</evidence>
<feature type="coiled-coil region" evidence="1">
    <location>
        <begin position="164"/>
        <end position="241"/>
    </location>
</feature>
<keyword evidence="4" id="KW-1185">Reference proteome</keyword>
<evidence type="ECO:0000313" key="4">
    <source>
        <dbReference type="Proteomes" id="UP001165090"/>
    </source>
</evidence>
<feature type="region of interest" description="Disordered" evidence="2">
    <location>
        <begin position="137"/>
        <end position="157"/>
    </location>
</feature>
<evidence type="ECO:0000256" key="1">
    <source>
        <dbReference type="SAM" id="Coils"/>
    </source>
</evidence>
<reference evidence="3 4" key="1">
    <citation type="journal article" date="2023" name="IScience">
        <title>Expanded male sex-determining region conserved during the evolution of homothallism in the green alga Volvox.</title>
        <authorList>
            <person name="Yamamoto K."/>
            <person name="Matsuzaki R."/>
            <person name="Mahakham W."/>
            <person name="Heman W."/>
            <person name="Sekimoto H."/>
            <person name="Kawachi M."/>
            <person name="Minakuchi Y."/>
            <person name="Toyoda A."/>
            <person name="Nozaki H."/>
        </authorList>
    </citation>
    <scope>NUCLEOTIDE SEQUENCE [LARGE SCALE GENOMIC DNA]</scope>
    <source>
        <strain evidence="3 4">NIES-4468</strain>
    </source>
</reference>
<comment type="caution">
    <text evidence="3">The sequence shown here is derived from an EMBL/GenBank/DDBJ whole genome shotgun (WGS) entry which is preliminary data.</text>
</comment>
<dbReference type="Proteomes" id="UP001165090">
    <property type="component" value="Unassembled WGS sequence"/>
</dbReference>
<accession>A0ABQ5RTG8</accession>
<evidence type="ECO:0000313" key="3">
    <source>
        <dbReference type="EMBL" id="GLI60538.1"/>
    </source>
</evidence>
<sequence>MNMQPSFTPEEQELIDRLREKYGGLSNGQPNPTDKVDASCVNCSAGAQSARQAEPSSRSSRATSNVEASICSHCHGTGTLVEIYNHRRLENFCKECDGRGVRVFKNGVEVQPGAATVGPLTSSGAAAPAGVVALHRRSKEASGQAANSLDRPSSDDEESVAEKAAALQKDLQRITVKVASHTKERLDTLAILQQPHSSWIADPEGREQAARDLVAQLNLQLERLELMRRKKQLALDRLTAAAASQASEAVNINLRDIISNEGVRLH</sequence>
<dbReference type="SUPFAM" id="SSF57938">
    <property type="entry name" value="DnaJ/Hsp40 cysteine-rich domain"/>
    <property type="match status" value="1"/>
</dbReference>
<organism evidence="3 4">
    <name type="scientific">Volvox africanus</name>
    <dbReference type="NCBI Taxonomy" id="51714"/>
    <lineage>
        <taxon>Eukaryota</taxon>
        <taxon>Viridiplantae</taxon>
        <taxon>Chlorophyta</taxon>
        <taxon>core chlorophytes</taxon>
        <taxon>Chlorophyceae</taxon>
        <taxon>CS clade</taxon>
        <taxon>Chlamydomonadales</taxon>
        <taxon>Volvocaceae</taxon>
        <taxon>Volvox</taxon>
    </lineage>
</organism>
<protein>
    <recommendedName>
        <fullName evidence="5">CR-type domain-containing protein</fullName>
    </recommendedName>
</protein>
<name>A0ABQ5RTG8_9CHLO</name>
<dbReference type="Gene3D" id="6.20.20.10">
    <property type="match status" value="1"/>
</dbReference>
<dbReference type="EMBL" id="BSDZ01000008">
    <property type="protein sequence ID" value="GLI60538.1"/>
    <property type="molecule type" value="Genomic_DNA"/>
</dbReference>
<keyword evidence="1" id="KW-0175">Coiled coil</keyword>